<keyword evidence="3" id="KW-1185">Reference proteome</keyword>
<proteinExistence type="predicted"/>
<dbReference type="Proteomes" id="UP000295388">
    <property type="component" value="Unassembled WGS sequence"/>
</dbReference>
<feature type="compositionally biased region" description="Basic residues" evidence="1">
    <location>
        <begin position="82"/>
        <end position="95"/>
    </location>
</feature>
<feature type="region of interest" description="Disordered" evidence="1">
    <location>
        <begin position="81"/>
        <end position="105"/>
    </location>
</feature>
<dbReference type="AlphaFoldDB" id="A0A4R6KM22"/>
<evidence type="ECO:0000313" key="2">
    <source>
        <dbReference type="EMBL" id="TDO52618.1"/>
    </source>
</evidence>
<accession>A0A4R6KM22</accession>
<gene>
    <name evidence="2" type="ORF">EV643_102457</name>
</gene>
<reference evidence="2 3" key="1">
    <citation type="submission" date="2019-03" db="EMBL/GenBank/DDBJ databases">
        <title>Genomic Encyclopedia of Type Strains, Phase III (KMG-III): the genomes of soil and plant-associated and newly described type strains.</title>
        <authorList>
            <person name="Whitman W."/>
        </authorList>
    </citation>
    <scope>NUCLEOTIDE SEQUENCE [LARGE SCALE GENOMIC DNA]</scope>
    <source>
        <strain evidence="2 3">VKM Ac-2527</strain>
    </source>
</reference>
<dbReference type="EMBL" id="SNWQ01000002">
    <property type="protein sequence ID" value="TDO52618.1"/>
    <property type="molecule type" value="Genomic_DNA"/>
</dbReference>
<comment type="caution">
    <text evidence="2">The sequence shown here is derived from an EMBL/GenBank/DDBJ whole genome shotgun (WGS) entry which is preliminary data.</text>
</comment>
<feature type="compositionally biased region" description="Polar residues" evidence="1">
    <location>
        <begin position="19"/>
        <end position="31"/>
    </location>
</feature>
<name>A0A4R6KM22_9ACTN</name>
<protein>
    <submittedName>
        <fullName evidence="2">Uncharacterized protein</fullName>
    </submittedName>
</protein>
<evidence type="ECO:0000256" key="1">
    <source>
        <dbReference type="SAM" id="MobiDB-lite"/>
    </source>
</evidence>
<feature type="region of interest" description="Disordered" evidence="1">
    <location>
        <begin position="15"/>
        <end position="36"/>
    </location>
</feature>
<evidence type="ECO:0000313" key="3">
    <source>
        <dbReference type="Proteomes" id="UP000295388"/>
    </source>
</evidence>
<organism evidence="2 3">
    <name type="scientific">Kribbella caucasensis</name>
    <dbReference type="NCBI Taxonomy" id="2512215"/>
    <lineage>
        <taxon>Bacteria</taxon>
        <taxon>Bacillati</taxon>
        <taxon>Actinomycetota</taxon>
        <taxon>Actinomycetes</taxon>
        <taxon>Propionibacteriales</taxon>
        <taxon>Kribbellaceae</taxon>
        <taxon>Kribbella</taxon>
    </lineage>
</organism>
<sequence length="148" mass="16284">MSAYDNITDALRTAGMKVTESSNGARSQCPSHGSRGLSLAVRENPRNPDGPLHVTCFAGCETEAVLAELGLGLRDLYDSSRTVHRRGQSRPRRKPSPWDALGDPDHFASRCLQQEKLEASPEYQQHLRDLAEWAKPRPGDYIGRSGVA</sequence>